<dbReference type="EMBL" id="CM056810">
    <property type="protein sequence ID" value="KAJ8643701.1"/>
    <property type="molecule type" value="Genomic_DNA"/>
</dbReference>
<gene>
    <name evidence="1" type="ORF">MRB53_005449</name>
</gene>
<organism evidence="1 2">
    <name type="scientific">Persea americana</name>
    <name type="common">Avocado</name>
    <dbReference type="NCBI Taxonomy" id="3435"/>
    <lineage>
        <taxon>Eukaryota</taxon>
        <taxon>Viridiplantae</taxon>
        <taxon>Streptophyta</taxon>
        <taxon>Embryophyta</taxon>
        <taxon>Tracheophyta</taxon>
        <taxon>Spermatophyta</taxon>
        <taxon>Magnoliopsida</taxon>
        <taxon>Magnoliidae</taxon>
        <taxon>Laurales</taxon>
        <taxon>Lauraceae</taxon>
        <taxon>Persea</taxon>
    </lineage>
</organism>
<evidence type="ECO:0000313" key="2">
    <source>
        <dbReference type="Proteomes" id="UP001234297"/>
    </source>
</evidence>
<dbReference type="Proteomes" id="UP001234297">
    <property type="component" value="Chromosome 2"/>
</dbReference>
<accession>A0ACC2MEA1</accession>
<keyword evidence="2" id="KW-1185">Reference proteome</keyword>
<comment type="caution">
    <text evidence="1">The sequence shown here is derived from an EMBL/GenBank/DDBJ whole genome shotgun (WGS) entry which is preliminary data.</text>
</comment>
<sequence>MYTSFSHRVLLRVLLPLPSLHKPLCVSHGAPAASAACVYLDTTVFGGPARRLDTTLKSWSRLQSQRFHPHEKTEKRVDVEPYAGEIVIDKNPGIREPITIGVIEHCLGGTEMEGESPVREESTANDGCFDLDPCVGMEFESAHAVYSYYNEYARRIGFGVTKKFTRKSKKDRTLIAGHYVCSKYGFKPEREKTDKSRRPRPVTRVGCKAMIKAKRKDSGKWEIFDVIKEHNHELSPGNVSFFRSHKKICKPQKNVTRNLHSSGKRKGKAFSVTVKHSGGVDNLSAIKDDRRNLIDRERQNFFPEEVAEAILNHFEAQADVETLCITPSLKTPSPFEKQAASVYTNEIFKKIQLEVLGMSACCISNVQQEGAITVYIVKEWEDFEMLKGKDYKVMWNGSEVRVSCICHLFEFKGFLCRHALVALITSGVPKIPSYYILKRWTKEMRNRHVLDDFLIEQACNGDRPKTMDQRYNDLCQRSFRFAEEGSLSEESYNIALYELQRAVQKLLIVNNSNGRLPQPREQLEKVASSPSNHCSTQESWQQMGQEVFEHMGACQPVYHTREFYQ</sequence>
<proteinExistence type="predicted"/>
<evidence type="ECO:0000313" key="1">
    <source>
        <dbReference type="EMBL" id="KAJ8643701.1"/>
    </source>
</evidence>
<protein>
    <submittedName>
        <fullName evidence="1">Uncharacterized protein</fullName>
    </submittedName>
</protein>
<reference evidence="1 2" key="1">
    <citation type="journal article" date="2022" name="Hortic Res">
        <title>A haplotype resolved chromosomal level avocado genome allows analysis of novel avocado genes.</title>
        <authorList>
            <person name="Nath O."/>
            <person name="Fletcher S.J."/>
            <person name="Hayward A."/>
            <person name="Shaw L.M."/>
            <person name="Masouleh A.K."/>
            <person name="Furtado A."/>
            <person name="Henry R.J."/>
            <person name="Mitter N."/>
        </authorList>
    </citation>
    <scope>NUCLEOTIDE SEQUENCE [LARGE SCALE GENOMIC DNA]</scope>
    <source>
        <strain evidence="2">cv. Hass</strain>
    </source>
</reference>
<name>A0ACC2MEA1_PERAE</name>